<accession>A0A830GSI3</accession>
<evidence type="ECO:0000313" key="2">
    <source>
        <dbReference type="Proteomes" id="UP000610960"/>
    </source>
</evidence>
<dbReference type="EMBL" id="BMNL01000001">
    <property type="protein sequence ID" value="GGP19734.1"/>
    <property type="molecule type" value="Genomic_DNA"/>
</dbReference>
<dbReference type="Proteomes" id="UP000610960">
    <property type="component" value="Unassembled WGS sequence"/>
</dbReference>
<proteinExistence type="predicted"/>
<dbReference type="InterPro" id="IPR027417">
    <property type="entry name" value="P-loop_NTPase"/>
</dbReference>
<dbReference type="AlphaFoldDB" id="A0A830GSI3"/>
<reference evidence="1" key="1">
    <citation type="journal article" date="2014" name="Int. J. Syst. Evol. Microbiol.">
        <title>Complete genome sequence of Corynebacterium casei LMG S-19264T (=DSM 44701T), isolated from a smear-ripened cheese.</title>
        <authorList>
            <consortium name="US DOE Joint Genome Institute (JGI-PGF)"/>
            <person name="Walter F."/>
            <person name="Albersmeier A."/>
            <person name="Kalinowski J."/>
            <person name="Ruckert C."/>
        </authorList>
    </citation>
    <scope>NUCLEOTIDE SEQUENCE</scope>
    <source>
        <strain evidence="1">JCM 10088</strain>
    </source>
</reference>
<reference evidence="1" key="2">
    <citation type="submission" date="2020-09" db="EMBL/GenBank/DDBJ databases">
        <authorList>
            <person name="Sun Q."/>
            <person name="Ohkuma M."/>
        </authorList>
    </citation>
    <scope>NUCLEOTIDE SEQUENCE</scope>
    <source>
        <strain evidence="1">JCM 10088</strain>
    </source>
</reference>
<sequence>MHTSESLTFTMSTLDDIANELNKWRIWSSPNWVPILTKWRATVSDVIISGFACAPHLGIECRVRDYFNVGIIEPDPGKAREAIESLISTVRGHHPEPKVWLTALAYSPFTAFTLTRKLHGVKSMIVALVGVKDGGKTTVANLAARMLNPNANLLMSSSSTLTPARVGRLSGMVRVVTTGPIVLDEGGRAGQGFIEISGDVAQVLKSYVAPGQLYAWQTATGQRFPAASGIVITANELRVIDPATGEKIARVEFSRPIGRKNIDAFNKWLLANEANLAHFGSYYLKYAEANWQSVRDIILNPDWVKAAVDYFNIVLASLGVPAQRLLTARETSSYRERLREILDMYVSRYVSVCRSTSSISYDECIRMLAEGFYIPWLRYDGNTDVFIILPNFKEYSGIPVKAICMEIPGAAYDTKATRNVKYYGKCAVPKDSLLKYLELA</sequence>
<protein>
    <submittedName>
        <fullName evidence="1">Uncharacterized protein</fullName>
    </submittedName>
</protein>
<gene>
    <name evidence="1" type="ORF">GCM10007981_04610</name>
</gene>
<organism evidence="1 2">
    <name type="scientific">Thermocladium modestius</name>
    <dbReference type="NCBI Taxonomy" id="62609"/>
    <lineage>
        <taxon>Archaea</taxon>
        <taxon>Thermoproteota</taxon>
        <taxon>Thermoprotei</taxon>
        <taxon>Thermoproteales</taxon>
        <taxon>Thermoproteaceae</taxon>
        <taxon>Thermocladium</taxon>
    </lineage>
</organism>
<keyword evidence="2" id="KW-1185">Reference proteome</keyword>
<dbReference type="SUPFAM" id="SSF52540">
    <property type="entry name" value="P-loop containing nucleoside triphosphate hydrolases"/>
    <property type="match status" value="1"/>
</dbReference>
<dbReference type="RefSeq" id="WP_188595831.1">
    <property type="nucleotide sequence ID" value="NZ_BMNL01000001.1"/>
</dbReference>
<name>A0A830GSI3_9CREN</name>
<evidence type="ECO:0000313" key="1">
    <source>
        <dbReference type="EMBL" id="GGP19734.1"/>
    </source>
</evidence>
<comment type="caution">
    <text evidence="1">The sequence shown here is derived from an EMBL/GenBank/DDBJ whole genome shotgun (WGS) entry which is preliminary data.</text>
</comment>